<evidence type="ECO:0000313" key="1">
    <source>
        <dbReference type="EMBL" id="TWB80983.1"/>
    </source>
</evidence>
<organism evidence="1 2">
    <name type="scientific">Bradyrhizobium sacchari</name>
    <dbReference type="NCBI Taxonomy" id="1399419"/>
    <lineage>
        <taxon>Bacteria</taxon>
        <taxon>Pseudomonadati</taxon>
        <taxon>Pseudomonadota</taxon>
        <taxon>Alphaproteobacteria</taxon>
        <taxon>Hyphomicrobiales</taxon>
        <taxon>Nitrobacteraceae</taxon>
        <taxon>Bradyrhizobium</taxon>
    </lineage>
</organism>
<accession>A0A560J2K1</accession>
<evidence type="ECO:0000313" key="2">
    <source>
        <dbReference type="Proteomes" id="UP000315914"/>
    </source>
</evidence>
<sequence>MWPITLDQTDFLASNRDEIQSLMEPRGHSNRTVWLVVAALAGGF</sequence>
<dbReference type="AlphaFoldDB" id="A0A560J2K1"/>
<dbReference type="Proteomes" id="UP000315914">
    <property type="component" value="Unassembled WGS sequence"/>
</dbReference>
<reference evidence="1 2" key="1">
    <citation type="submission" date="2019-06" db="EMBL/GenBank/DDBJ databases">
        <title>Genomic Encyclopedia of Type Strains, Phase IV (KMG-V): Genome sequencing to study the core and pangenomes of soil and plant-associated prokaryotes.</title>
        <authorList>
            <person name="Whitman W."/>
        </authorList>
    </citation>
    <scope>NUCLEOTIDE SEQUENCE [LARGE SCALE GENOMIC DNA]</scope>
    <source>
        <strain evidence="1 2">BR 10556</strain>
    </source>
</reference>
<name>A0A560J2K1_9BRAD</name>
<keyword evidence="2" id="KW-1185">Reference proteome</keyword>
<comment type="caution">
    <text evidence="1">The sequence shown here is derived from an EMBL/GenBank/DDBJ whole genome shotgun (WGS) entry which is preliminary data.</text>
</comment>
<proteinExistence type="predicted"/>
<dbReference type="EMBL" id="VITW01000002">
    <property type="protein sequence ID" value="TWB80983.1"/>
    <property type="molecule type" value="Genomic_DNA"/>
</dbReference>
<protein>
    <submittedName>
        <fullName evidence="1">Uncharacterized protein</fullName>
    </submittedName>
</protein>
<gene>
    <name evidence="1" type="ORF">FBZ95_102200</name>
</gene>